<comment type="caution">
    <text evidence="1">The sequence shown here is derived from an EMBL/GenBank/DDBJ whole genome shotgun (WGS) entry which is preliminary data.</text>
</comment>
<name>A0A6G4TTU7_9ACTN</name>
<keyword evidence="2" id="KW-1185">Reference proteome</keyword>
<gene>
    <name evidence="1" type="ORF">G5C51_05735</name>
</gene>
<dbReference type="AlphaFoldDB" id="A0A6G4TTU7"/>
<dbReference type="RefSeq" id="WP_165232726.1">
    <property type="nucleotide sequence ID" value="NZ_JAAKZV010000014.1"/>
</dbReference>
<accession>A0A6G4TTU7</accession>
<proteinExistence type="predicted"/>
<protein>
    <submittedName>
        <fullName evidence="1">Uncharacterized protein</fullName>
    </submittedName>
</protein>
<organism evidence="1 2">
    <name type="scientific">Streptomyces coryli</name>
    <dbReference type="NCBI Taxonomy" id="1128680"/>
    <lineage>
        <taxon>Bacteria</taxon>
        <taxon>Bacillati</taxon>
        <taxon>Actinomycetota</taxon>
        <taxon>Actinomycetes</taxon>
        <taxon>Kitasatosporales</taxon>
        <taxon>Streptomycetaceae</taxon>
        <taxon>Streptomyces</taxon>
    </lineage>
</organism>
<dbReference type="EMBL" id="JAAKZV010000014">
    <property type="protein sequence ID" value="NGN63405.1"/>
    <property type="molecule type" value="Genomic_DNA"/>
</dbReference>
<dbReference type="Proteomes" id="UP000481583">
    <property type="component" value="Unassembled WGS sequence"/>
</dbReference>
<reference evidence="1 2" key="1">
    <citation type="submission" date="2020-02" db="EMBL/GenBank/DDBJ databases">
        <title>Whole-genome analyses of novel actinobacteria.</title>
        <authorList>
            <person name="Sahin N."/>
        </authorList>
    </citation>
    <scope>NUCLEOTIDE SEQUENCE [LARGE SCALE GENOMIC DNA]</scope>
    <source>
        <strain evidence="1 2">A7024</strain>
    </source>
</reference>
<evidence type="ECO:0000313" key="2">
    <source>
        <dbReference type="Proteomes" id="UP000481583"/>
    </source>
</evidence>
<sequence length="188" mass="21258">MPVASAAQPKAPAIRFPATAPFTQDLLEIDGLTDLELQERFRRLWKMLPQAPSNARLHAAGCALIDLRRFGEDRYSVPQHIRRQLHATGCALIDLRRFGEDRYSVPQHIRHQRTEAAALDREQAEEVRRAALRTNALVRILGEQRDGRVLYRTIGQDPGDRYPAPWYIVAVQGHGTVRAHGADEVEQA</sequence>
<evidence type="ECO:0000313" key="1">
    <source>
        <dbReference type="EMBL" id="NGN63405.1"/>
    </source>
</evidence>